<evidence type="ECO:0000256" key="7">
    <source>
        <dbReference type="SAM" id="MobiDB-lite"/>
    </source>
</evidence>
<dbReference type="InterPro" id="IPR011990">
    <property type="entry name" value="TPR-like_helical_dom_sf"/>
</dbReference>
<proteinExistence type="inferred from homology"/>
<evidence type="ECO:0000256" key="2">
    <source>
        <dbReference type="ARBA" id="ARBA00022737"/>
    </source>
</evidence>
<dbReference type="Proteomes" id="UP001219518">
    <property type="component" value="Unassembled WGS sequence"/>
</dbReference>
<reference evidence="9" key="1">
    <citation type="submission" date="2021-07" db="EMBL/GenBank/DDBJ databases">
        <authorList>
            <person name="Catto M.A."/>
            <person name="Jacobson A."/>
            <person name="Kennedy G."/>
            <person name="Labadie P."/>
            <person name="Hunt B.G."/>
            <person name="Srinivasan R."/>
        </authorList>
    </citation>
    <scope>NUCLEOTIDE SEQUENCE</scope>
    <source>
        <strain evidence="9">PL_HMW_Pooled</strain>
        <tissue evidence="9">Head</tissue>
    </source>
</reference>
<evidence type="ECO:0000313" key="10">
    <source>
        <dbReference type="Proteomes" id="UP001219518"/>
    </source>
</evidence>
<dbReference type="SMART" id="SM00028">
    <property type="entry name" value="TPR"/>
    <property type="match status" value="3"/>
</dbReference>
<dbReference type="FunFam" id="1.25.40.10:FF:000112">
    <property type="entry name" value="FAM10 family protein"/>
    <property type="match status" value="1"/>
</dbReference>
<dbReference type="Gene3D" id="6.10.250.3420">
    <property type="match status" value="1"/>
</dbReference>
<dbReference type="GO" id="GO:0030544">
    <property type="term" value="F:Hsp70 protein binding"/>
    <property type="evidence" value="ECO:0007669"/>
    <property type="project" value="TreeGrafter"/>
</dbReference>
<gene>
    <name evidence="9" type="ORF">KUF71_010861</name>
</gene>
<comment type="similarity">
    <text evidence="1">Belongs to the FAM10 family.</text>
</comment>
<comment type="function">
    <text evidence="4">One HIP oligomer binds the ATPase domains of at least two HSC70 molecules dependent on activation of the HSC70 ATPase by HSP40. Stabilizes the ADP state of HSC70 that has a high affinity for substrate protein. Through its own chaperone activity, it may contribute to the interaction of HSC70 with various target proteins.</text>
</comment>
<dbReference type="GO" id="GO:1902494">
    <property type="term" value="C:catalytic complex"/>
    <property type="evidence" value="ECO:0007669"/>
    <property type="project" value="UniProtKB-ARBA"/>
</dbReference>
<dbReference type="Pfam" id="PF18253">
    <property type="entry name" value="HipN"/>
    <property type="match status" value="1"/>
</dbReference>
<protein>
    <submittedName>
        <fullName evidence="9">Hsc70-interacting protein</fullName>
    </submittedName>
</protein>
<dbReference type="SUPFAM" id="SSF48452">
    <property type="entry name" value="TPR-like"/>
    <property type="match status" value="1"/>
</dbReference>
<dbReference type="Pfam" id="PF13414">
    <property type="entry name" value="TPR_11"/>
    <property type="match status" value="1"/>
</dbReference>
<feature type="domain" description="Hsp70-interacting protein N-terminal" evidence="8">
    <location>
        <begin position="6"/>
        <end position="46"/>
    </location>
</feature>
<evidence type="ECO:0000256" key="3">
    <source>
        <dbReference type="ARBA" id="ARBA00022803"/>
    </source>
</evidence>
<evidence type="ECO:0000259" key="8">
    <source>
        <dbReference type="Pfam" id="PF18253"/>
    </source>
</evidence>
<dbReference type="CDD" id="cd14438">
    <property type="entry name" value="Hip_N"/>
    <property type="match status" value="1"/>
</dbReference>
<keyword evidence="3 6" id="KW-0802">TPR repeat</keyword>
<dbReference type="Gene3D" id="1.25.40.10">
    <property type="entry name" value="Tetratricopeptide repeat domain"/>
    <property type="match status" value="1"/>
</dbReference>
<keyword evidence="10" id="KW-1185">Reference proteome</keyword>
<feature type="region of interest" description="Disordered" evidence="7">
    <location>
        <begin position="44"/>
        <end position="129"/>
    </location>
</feature>
<comment type="subunit">
    <text evidence="5">Homotetramer. Interacts with Hsc70 as well as DNAJ homologs and Hsp90.</text>
</comment>
<evidence type="ECO:0000256" key="5">
    <source>
        <dbReference type="ARBA" id="ARBA00064040"/>
    </source>
</evidence>
<comment type="caution">
    <text evidence="9">The sequence shown here is derived from an EMBL/GenBank/DDBJ whole genome shotgun (WGS) entry which is preliminary data.</text>
</comment>
<feature type="repeat" description="TPR" evidence="6">
    <location>
        <begin position="151"/>
        <end position="184"/>
    </location>
</feature>
<dbReference type="FunFam" id="6.10.250.3420:FF:000001">
    <property type="entry name" value="Hsc70-interacting protein-like protein"/>
    <property type="match status" value="1"/>
</dbReference>
<keyword evidence="2" id="KW-0677">Repeat</keyword>
<dbReference type="GO" id="GO:0005634">
    <property type="term" value="C:nucleus"/>
    <property type="evidence" value="ECO:0007669"/>
    <property type="project" value="UniProtKB-ARBA"/>
</dbReference>
<reference evidence="9" key="2">
    <citation type="journal article" date="2023" name="BMC Genomics">
        <title>Pest status, molecular evolution, and epigenetic factors derived from the genome assembly of Frankliniella fusca, a thysanopteran phytovirus vector.</title>
        <authorList>
            <person name="Catto M.A."/>
            <person name="Labadie P.E."/>
            <person name="Jacobson A.L."/>
            <person name="Kennedy G.G."/>
            <person name="Srinivasan R."/>
            <person name="Hunt B.G."/>
        </authorList>
    </citation>
    <scope>NUCLEOTIDE SEQUENCE</scope>
    <source>
        <strain evidence="9">PL_HMW_Pooled</strain>
    </source>
</reference>
<dbReference type="AlphaFoldDB" id="A0AAE1HJ81"/>
<evidence type="ECO:0000256" key="6">
    <source>
        <dbReference type="PROSITE-ProRule" id="PRU00339"/>
    </source>
</evidence>
<name>A0AAE1HJ81_9NEOP</name>
<evidence type="ECO:0000313" key="9">
    <source>
        <dbReference type="EMBL" id="KAK3921676.1"/>
    </source>
</evidence>
<evidence type="ECO:0000256" key="1">
    <source>
        <dbReference type="ARBA" id="ARBA00009015"/>
    </source>
</evidence>
<dbReference type="InterPro" id="IPR034649">
    <property type="entry name" value="Hip_N"/>
</dbReference>
<feature type="repeat" description="TPR" evidence="6">
    <location>
        <begin position="117"/>
        <end position="150"/>
    </location>
</feature>
<feature type="compositionally biased region" description="Basic and acidic residues" evidence="7">
    <location>
        <begin position="104"/>
        <end position="122"/>
    </location>
</feature>
<accession>A0AAE1HJ81</accession>
<dbReference type="InterPro" id="IPR019734">
    <property type="entry name" value="TPR_rpt"/>
</dbReference>
<dbReference type="PANTHER" id="PTHR45883">
    <property type="entry name" value="HSC70-INTERACTING PROTEIN"/>
    <property type="match status" value="1"/>
</dbReference>
<dbReference type="EMBL" id="JAHWGI010001046">
    <property type="protein sequence ID" value="KAK3921676.1"/>
    <property type="molecule type" value="Genomic_DNA"/>
</dbReference>
<sequence>MAAFGSEQLKQLKAFIELCKNKPSILHRDEFKFFKDYIESLGGKIPSSVSGDDAGPKPTTFTPKSENKSEPEPEPEVESEESDVELDNEGVIEPDALDDVAIPDPEKEVSEENEEKSREKASEANQALQSGELENAIKLYTEAISLNPGKAILFAKRGQAYLKLQKPNACIRDCSQALKLNPDSAQAYKFKGRAHRLLGQWEEAAKDLRSAAKIDLDEQTDEWLREVTPNVSTLQHQEQKPYFKNSG</sequence>
<organism evidence="9 10">
    <name type="scientific">Frankliniella fusca</name>
    <dbReference type="NCBI Taxonomy" id="407009"/>
    <lineage>
        <taxon>Eukaryota</taxon>
        <taxon>Metazoa</taxon>
        <taxon>Ecdysozoa</taxon>
        <taxon>Arthropoda</taxon>
        <taxon>Hexapoda</taxon>
        <taxon>Insecta</taxon>
        <taxon>Pterygota</taxon>
        <taxon>Neoptera</taxon>
        <taxon>Paraneoptera</taxon>
        <taxon>Thysanoptera</taxon>
        <taxon>Terebrantia</taxon>
        <taxon>Thripoidea</taxon>
        <taxon>Thripidae</taxon>
        <taxon>Frankliniella</taxon>
    </lineage>
</organism>
<dbReference type="PANTHER" id="PTHR45883:SF2">
    <property type="entry name" value="HSC70-INTERACTING PROTEIN"/>
    <property type="match status" value="1"/>
</dbReference>
<feature type="compositionally biased region" description="Acidic residues" evidence="7">
    <location>
        <begin position="72"/>
        <end position="98"/>
    </location>
</feature>
<evidence type="ECO:0000256" key="4">
    <source>
        <dbReference type="ARBA" id="ARBA00037033"/>
    </source>
</evidence>
<dbReference type="GO" id="GO:0046983">
    <property type="term" value="F:protein dimerization activity"/>
    <property type="evidence" value="ECO:0007669"/>
    <property type="project" value="InterPro"/>
</dbReference>
<dbReference type="PROSITE" id="PS50005">
    <property type="entry name" value="TPR"/>
    <property type="match status" value="2"/>
</dbReference>